<keyword evidence="1" id="KW-0614">Plasmid</keyword>
<gene>
    <name evidence="1" type="primary">traK</name>
</gene>
<organism evidence="1">
    <name type="scientific">Klebsiella pneumoniae</name>
    <dbReference type="NCBI Taxonomy" id="573"/>
    <lineage>
        <taxon>Bacteria</taxon>
        <taxon>Pseudomonadati</taxon>
        <taxon>Pseudomonadota</taxon>
        <taxon>Gammaproteobacteria</taxon>
        <taxon>Enterobacterales</taxon>
        <taxon>Enterobacteriaceae</taxon>
        <taxon>Klebsiella/Raoultella group</taxon>
        <taxon>Klebsiella</taxon>
        <taxon>Klebsiella pneumoniae complex</taxon>
    </lineage>
</organism>
<geneLocation type="plasmid" evidence="1">
    <name>pKPC-DK05</name>
</geneLocation>
<evidence type="ECO:0000313" key="1">
    <source>
        <dbReference type="EMBL" id="AKS10486.1"/>
    </source>
</evidence>
<accession>A0A0K0VKW1</accession>
<dbReference type="RefSeq" id="WP_015345229.1">
    <property type="nucleotide sequence ID" value="NZ_KR091915.1"/>
</dbReference>
<dbReference type="EMBL" id="KR091915">
    <property type="protein sequence ID" value="AKS10486.1"/>
    <property type="molecule type" value="Genomic_DNA"/>
</dbReference>
<proteinExistence type="predicted"/>
<reference evidence="1" key="1">
    <citation type="submission" date="2015-07" db="EMBL/GenBank/DDBJ databases">
        <title>Complete sequence of a blaKPC-2-harbouring IncN2-type plasmid from Klebsiella pneumoniae in Korea.</title>
        <authorList>
            <person name="Kim S.Y."/>
        </authorList>
    </citation>
    <scope>NUCLEOTIDE SEQUENCE</scope>
    <source>
        <strain evidence="1">KPC-DK05</strain>
        <plasmid evidence="1">pKPC-DK05</plasmid>
    </source>
</reference>
<dbReference type="AlphaFoldDB" id="A0A0K0VKW1"/>
<protein>
    <submittedName>
        <fullName evidence="1">Conjugal transfer protein traK</fullName>
    </submittedName>
</protein>
<sequence length="126" mass="14409">MYYIGITQRKPMPSISLRVTEAQKIDLEYRSEGNVSEYIKQQLFGQKESASEVIARLDKLLERSSSEQQAAGRDRYIEAMLIEVLLILRQVSKADAQKVAGGEIRRLGLEPWSAELAQEREEQSHE</sequence>
<name>A0A0K0VKW1_KLEPN</name>